<feature type="transmembrane region" description="Helical" evidence="1">
    <location>
        <begin position="143"/>
        <end position="160"/>
    </location>
</feature>
<dbReference type="PANTHER" id="PTHR30472">
    <property type="entry name" value="FERRIC ENTEROBACTIN TRANSPORT SYSTEM PERMEASE PROTEIN"/>
    <property type="match status" value="1"/>
</dbReference>
<protein>
    <submittedName>
        <fullName evidence="2">Iron ABC transporter permease</fullName>
    </submittedName>
</protein>
<feature type="transmembrane region" description="Helical" evidence="1">
    <location>
        <begin position="115"/>
        <end position="137"/>
    </location>
</feature>
<feature type="transmembrane region" description="Helical" evidence="1">
    <location>
        <begin position="329"/>
        <end position="348"/>
    </location>
</feature>
<evidence type="ECO:0000256" key="1">
    <source>
        <dbReference type="SAM" id="Phobius"/>
    </source>
</evidence>
<dbReference type="Proteomes" id="UP000736583">
    <property type="component" value="Unassembled WGS sequence"/>
</dbReference>
<name>A0ABS6F2B2_9CLOT</name>
<evidence type="ECO:0000313" key="3">
    <source>
        <dbReference type="Proteomes" id="UP000736583"/>
    </source>
</evidence>
<feature type="transmembrane region" description="Helical" evidence="1">
    <location>
        <begin position="28"/>
        <end position="54"/>
    </location>
</feature>
<comment type="caution">
    <text evidence="2">The sequence shown here is derived from an EMBL/GenBank/DDBJ whole genome shotgun (WGS) entry which is preliminary data.</text>
</comment>
<dbReference type="EMBL" id="JAHLQL010000004">
    <property type="protein sequence ID" value="MBU5592633.1"/>
    <property type="molecule type" value="Genomic_DNA"/>
</dbReference>
<dbReference type="Pfam" id="PF01032">
    <property type="entry name" value="FecCD"/>
    <property type="match status" value="1"/>
</dbReference>
<feature type="transmembrane region" description="Helical" evidence="1">
    <location>
        <begin position="275"/>
        <end position="294"/>
    </location>
</feature>
<gene>
    <name evidence="2" type="ORF">KQI89_12790</name>
</gene>
<sequence>MLIKSKLFKGGAPFKIPSRFQQRLRTKAGYAFSILLMSIVLLLSILISVSIGVAGGNLKTLLQTLAHPNNPSEIGRIMLEMRMPRALAACFTGAAFALAGAIMQGVTGNPLADAGLLGINAGAGLFVALTAVFLPYISVFGTMFSAFLGAALAVLMVYGLGIGKHKAKPIRLILAGSAVSALLTALSQGISLTFGISKDLSFWTAGSLSGIAWPYLIVTTPWIMAAGIVGLLLSEKLSVLALGEESAAGLGVNLWAVRITGMAVVLILAGASVSLVGGISFLGLIVPHSARLLVGTDYRRILPVSALLGAILLVIADVAARTIHAPFDTPVGALVSAIGVPIFLALTYRKKGAVI</sequence>
<keyword evidence="3" id="KW-1185">Reference proteome</keyword>
<proteinExistence type="predicted"/>
<feature type="transmembrane region" description="Helical" evidence="1">
    <location>
        <begin position="212"/>
        <end position="234"/>
    </location>
</feature>
<accession>A0ABS6F2B2</accession>
<feature type="transmembrane region" description="Helical" evidence="1">
    <location>
        <begin position="172"/>
        <end position="192"/>
    </location>
</feature>
<keyword evidence="1" id="KW-0812">Transmembrane</keyword>
<reference evidence="2 3" key="1">
    <citation type="submission" date="2021-06" db="EMBL/GenBank/DDBJ databases">
        <authorList>
            <person name="Sun Q."/>
            <person name="Li D."/>
        </authorList>
    </citation>
    <scope>NUCLEOTIDE SEQUENCE [LARGE SCALE GENOMIC DNA]</scope>
    <source>
        <strain evidence="2 3">MSJ-4</strain>
    </source>
</reference>
<dbReference type="CDD" id="cd06550">
    <property type="entry name" value="TM_ABC_iron-siderophores_like"/>
    <property type="match status" value="1"/>
</dbReference>
<keyword evidence="1" id="KW-1133">Transmembrane helix</keyword>
<feature type="transmembrane region" description="Helical" evidence="1">
    <location>
        <begin position="86"/>
        <end position="103"/>
    </location>
</feature>
<keyword evidence="1" id="KW-0472">Membrane</keyword>
<evidence type="ECO:0000313" key="2">
    <source>
        <dbReference type="EMBL" id="MBU5592633.1"/>
    </source>
</evidence>
<dbReference type="InterPro" id="IPR000522">
    <property type="entry name" value="ABC_transptr_permease_BtuC"/>
</dbReference>
<organism evidence="2 3">
    <name type="scientific">Clostridium simiarum</name>
    <dbReference type="NCBI Taxonomy" id="2841506"/>
    <lineage>
        <taxon>Bacteria</taxon>
        <taxon>Bacillati</taxon>
        <taxon>Bacillota</taxon>
        <taxon>Clostridia</taxon>
        <taxon>Eubacteriales</taxon>
        <taxon>Clostridiaceae</taxon>
        <taxon>Clostridium</taxon>
    </lineage>
</organism>
<feature type="transmembrane region" description="Helical" evidence="1">
    <location>
        <begin position="301"/>
        <end position="323"/>
    </location>
</feature>
<dbReference type="PANTHER" id="PTHR30472:SF58">
    <property type="entry name" value="IRON(3+)-HYDROXAMATE IMPORT SYSTEM PERMEASE PROTEIN FHUB"/>
    <property type="match status" value="1"/>
</dbReference>